<evidence type="ECO:0000313" key="17">
    <source>
        <dbReference type="Proteomes" id="UP000475117"/>
    </source>
</evidence>
<dbReference type="SMART" id="SM00873">
    <property type="entry name" value="B3_4"/>
    <property type="match status" value="1"/>
</dbReference>
<dbReference type="Gene3D" id="3.30.70.380">
    <property type="entry name" value="Ferrodoxin-fold anticodon-binding domain"/>
    <property type="match status" value="1"/>
</dbReference>
<dbReference type="PROSITE" id="PS50886">
    <property type="entry name" value="TRBD"/>
    <property type="match status" value="1"/>
</dbReference>
<keyword evidence="9 15" id="KW-0067">ATP-binding</keyword>
<sequence>MITSLNWLKSHIDLDGLTTQELDDLLTFAGIEVEGSETKGINDPNVVVGQVMEAEKHPDADKLKVCKVDTGAEELHQIVCGATNYKVGDKVPVALPGAVLPGDFKIKHGKLRGVESGGMMCSGKELGIGSDNGGLLILDGDPAVGTLISDLFESDTIFELEITPNRPDLLSHYGIARELSALTGRALKSAFAADEITTKEDANVASIAADAADLCSYYSARKITGVKVGPSPAWLASRIESIGLRPINNVVDITNFVLHELGHPIHAFDIAKLDGGKVIARRATEGEQFTALDEAEHTLNPTDCVIADASKAAAIAGVTGGLDTGVTDTTVDVLVEAAHFNPTAVRATSRRLVSTTDSSYRFERGTDPLAANVASALATKLIVEIAGGTAEDTLYVAGEAKKLTQPLTVDQDWFSNYLGGVSADEQSDILTKLGLTSTDGKVWDVPSFRLDLTRPIDLTEEIARVRGLEPVPSSTYATPVHASDDDRLYDFTLDIKKRLVSEGLYEARTIKLISTAQLADAANSTITPVPLKNALSEDHTHLRPSILPALLVTAARNVAQGAARLPFFETGTVFAAGRKPGDVVESQALTIVLGGLANDRSWADSSPRTLAFEDLRAVLDSILPNVRLKLKPAEHAVFAKCAQISVGKKNILGVIGQIAPARLRALDIDCPMFAVELNLDVLFALTEKDERKFAELPRFPGTSRDIAMEVPRDLPINRIESVLQQLNIPILEGWQMFDLFTDDSGQKLPADRKSVAFSLSYRNAERTMKSKEVDAAHAEVLAALEKALDVNFR</sequence>
<dbReference type="InterPro" id="IPR045060">
    <property type="entry name" value="Phe-tRNA-ligase_IIc_bsu"/>
</dbReference>
<dbReference type="SUPFAM" id="SSF56037">
    <property type="entry name" value="PheT/TilS domain"/>
    <property type="match status" value="1"/>
</dbReference>
<dbReference type="InterPro" id="IPR005146">
    <property type="entry name" value="B3/B4_tRNA-bd"/>
</dbReference>
<dbReference type="SMART" id="SM00874">
    <property type="entry name" value="B5"/>
    <property type="match status" value="1"/>
</dbReference>
<dbReference type="GO" id="GO:0000049">
    <property type="term" value="F:tRNA binding"/>
    <property type="evidence" value="ECO:0007669"/>
    <property type="project" value="UniProtKB-UniRule"/>
</dbReference>
<dbReference type="Pfam" id="PF01588">
    <property type="entry name" value="tRNA_bind"/>
    <property type="match status" value="1"/>
</dbReference>
<keyword evidence="13 15" id="KW-0030">Aminoacyl-tRNA synthetase</keyword>
<evidence type="ECO:0000256" key="10">
    <source>
        <dbReference type="ARBA" id="ARBA00022842"/>
    </source>
</evidence>
<comment type="subcellular location">
    <subcellularLocation>
        <location evidence="1 15">Cytoplasm</location>
    </subcellularLocation>
</comment>
<dbReference type="GO" id="GO:0000287">
    <property type="term" value="F:magnesium ion binding"/>
    <property type="evidence" value="ECO:0007669"/>
    <property type="project" value="UniProtKB-UniRule"/>
</dbReference>
<evidence type="ECO:0000256" key="3">
    <source>
        <dbReference type="ARBA" id="ARBA00011209"/>
    </source>
</evidence>
<dbReference type="GO" id="GO:0004826">
    <property type="term" value="F:phenylalanine-tRNA ligase activity"/>
    <property type="evidence" value="ECO:0007669"/>
    <property type="project" value="UniProtKB-UniRule"/>
</dbReference>
<dbReference type="AlphaFoldDB" id="A0A6B3L851"/>
<name>A0A6B3L851_9BACT</name>
<proteinExistence type="inferred from homology"/>
<dbReference type="PROSITE" id="PS51447">
    <property type="entry name" value="FDX_ACB"/>
    <property type="match status" value="1"/>
</dbReference>
<protein>
    <recommendedName>
        <fullName evidence="15">Phenylalanine--tRNA ligase beta subunit</fullName>
        <ecNumber evidence="15">6.1.1.20</ecNumber>
    </recommendedName>
    <alternativeName>
        <fullName evidence="15">Phenylalanyl-tRNA synthetase beta subunit</fullName>
        <shortName evidence="15">PheRS</shortName>
    </alternativeName>
</protein>
<dbReference type="GO" id="GO:0006432">
    <property type="term" value="P:phenylalanyl-tRNA aminoacylation"/>
    <property type="evidence" value="ECO:0007669"/>
    <property type="project" value="UniProtKB-UniRule"/>
</dbReference>
<dbReference type="Proteomes" id="UP000475117">
    <property type="component" value="Chromosome"/>
</dbReference>
<reference evidence="16 17" key="1">
    <citation type="submission" date="2020-12" db="EMBL/GenBank/DDBJ databases">
        <title>Sulforoseuscoccus oceanibium gen. nov., sp. nov., a representative of the phylum Verrucomicrobia with special cytoplasmic membrane, and proposal of Sulforoseuscoccusaceae fam. nov.</title>
        <authorList>
            <person name="Xi F."/>
        </authorList>
    </citation>
    <scope>NUCLEOTIDE SEQUENCE [LARGE SCALE GENOMIC DNA]</scope>
    <source>
        <strain evidence="16 17">T37</strain>
    </source>
</reference>
<dbReference type="Pfam" id="PF03484">
    <property type="entry name" value="B5"/>
    <property type="match status" value="1"/>
</dbReference>
<evidence type="ECO:0000256" key="15">
    <source>
        <dbReference type="HAMAP-Rule" id="MF_00283"/>
    </source>
</evidence>
<organism evidence="16 17">
    <name type="scientific">Sulfuriroseicoccus oceanibius</name>
    <dbReference type="NCBI Taxonomy" id="2707525"/>
    <lineage>
        <taxon>Bacteria</taxon>
        <taxon>Pseudomonadati</taxon>
        <taxon>Verrucomicrobiota</taxon>
        <taxon>Verrucomicrobiia</taxon>
        <taxon>Verrucomicrobiales</taxon>
        <taxon>Verrucomicrobiaceae</taxon>
        <taxon>Sulfuriroseicoccus</taxon>
    </lineage>
</organism>
<dbReference type="InterPro" id="IPR020825">
    <property type="entry name" value="Phe-tRNA_synthase-like_B3/B4"/>
</dbReference>
<evidence type="ECO:0000256" key="1">
    <source>
        <dbReference type="ARBA" id="ARBA00004496"/>
    </source>
</evidence>
<dbReference type="InterPro" id="IPR005121">
    <property type="entry name" value="Fdx_antiC-bd"/>
</dbReference>
<dbReference type="PROSITE" id="PS51483">
    <property type="entry name" value="B5"/>
    <property type="match status" value="1"/>
</dbReference>
<evidence type="ECO:0000313" key="16">
    <source>
        <dbReference type="EMBL" id="QQL44783.1"/>
    </source>
</evidence>
<dbReference type="InterPro" id="IPR045864">
    <property type="entry name" value="aa-tRNA-synth_II/BPL/LPL"/>
</dbReference>
<dbReference type="InterPro" id="IPR041616">
    <property type="entry name" value="PheRS_beta_core"/>
</dbReference>
<evidence type="ECO:0000256" key="4">
    <source>
        <dbReference type="ARBA" id="ARBA00022490"/>
    </source>
</evidence>
<dbReference type="EMBL" id="CP066776">
    <property type="protein sequence ID" value="QQL44783.1"/>
    <property type="molecule type" value="Genomic_DNA"/>
</dbReference>
<dbReference type="InterPro" id="IPR005147">
    <property type="entry name" value="tRNA_synthase_B5-dom"/>
</dbReference>
<dbReference type="NCBIfam" id="NF045760">
    <property type="entry name" value="YtpR"/>
    <property type="match status" value="1"/>
</dbReference>
<evidence type="ECO:0000256" key="14">
    <source>
        <dbReference type="ARBA" id="ARBA00049255"/>
    </source>
</evidence>
<evidence type="ECO:0000256" key="11">
    <source>
        <dbReference type="ARBA" id="ARBA00022884"/>
    </source>
</evidence>
<evidence type="ECO:0000256" key="13">
    <source>
        <dbReference type="ARBA" id="ARBA00023146"/>
    </source>
</evidence>
<evidence type="ECO:0000256" key="6">
    <source>
        <dbReference type="ARBA" id="ARBA00022598"/>
    </source>
</evidence>
<dbReference type="SUPFAM" id="SSF54991">
    <property type="entry name" value="Anticodon-binding domain of PheRS"/>
    <property type="match status" value="1"/>
</dbReference>
<dbReference type="Pfam" id="PF03147">
    <property type="entry name" value="FDX-ACB"/>
    <property type="match status" value="1"/>
</dbReference>
<dbReference type="FunFam" id="2.40.50.140:FF:000045">
    <property type="entry name" value="Phenylalanine--tRNA ligase beta subunit"/>
    <property type="match status" value="1"/>
</dbReference>
<keyword evidence="17" id="KW-1185">Reference proteome</keyword>
<dbReference type="SMART" id="SM00896">
    <property type="entry name" value="FDX-ACB"/>
    <property type="match status" value="1"/>
</dbReference>
<evidence type="ECO:0000256" key="8">
    <source>
        <dbReference type="ARBA" id="ARBA00022741"/>
    </source>
</evidence>
<feature type="binding site" evidence="15">
    <location>
        <position position="461"/>
    </location>
    <ligand>
        <name>Mg(2+)</name>
        <dbReference type="ChEBI" id="CHEBI:18420"/>
        <note>shared with alpha subunit</note>
    </ligand>
</feature>
<keyword evidence="4 15" id="KW-0963">Cytoplasm</keyword>
<dbReference type="SUPFAM" id="SSF50249">
    <property type="entry name" value="Nucleic acid-binding proteins"/>
    <property type="match status" value="1"/>
</dbReference>
<feature type="binding site" evidence="15">
    <location>
        <position position="457"/>
    </location>
    <ligand>
        <name>Mg(2+)</name>
        <dbReference type="ChEBI" id="CHEBI:18420"/>
        <note>shared with alpha subunit</note>
    </ligand>
</feature>
<dbReference type="NCBIfam" id="TIGR00472">
    <property type="entry name" value="pheT_bact"/>
    <property type="match status" value="1"/>
</dbReference>
<evidence type="ECO:0000256" key="12">
    <source>
        <dbReference type="ARBA" id="ARBA00022917"/>
    </source>
</evidence>
<keyword evidence="6 15" id="KW-0436">Ligase</keyword>
<dbReference type="PANTHER" id="PTHR10947">
    <property type="entry name" value="PHENYLALANYL-TRNA SYNTHETASE BETA CHAIN AND LEUCINE-RICH REPEAT-CONTAINING PROTEIN 47"/>
    <property type="match status" value="1"/>
</dbReference>
<keyword evidence="7 15" id="KW-0479">Metal-binding</keyword>
<dbReference type="CDD" id="cd02796">
    <property type="entry name" value="tRNA_bind_bactPheRS"/>
    <property type="match status" value="1"/>
</dbReference>
<dbReference type="GO" id="GO:0009328">
    <property type="term" value="C:phenylalanine-tRNA ligase complex"/>
    <property type="evidence" value="ECO:0007669"/>
    <property type="project" value="TreeGrafter"/>
</dbReference>
<dbReference type="Pfam" id="PF03483">
    <property type="entry name" value="B3_4"/>
    <property type="match status" value="1"/>
</dbReference>
<keyword evidence="5" id="KW-0820">tRNA-binding</keyword>
<accession>A0A6B3L851</accession>
<dbReference type="InterPro" id="IPR009061">
    <property type="entry name" value="DNA-bd_dom_put_sf"/>
</dbReference>
<dbReference type="Gene3D" id="3.50.40.10">
    <property type="entry name" value="Phenylalanyl-trna Synthetase, Chain B, domain 3"/>
    <property type="match status" value="1"/>
</dbReference>
<dbReference type="GO" id="GO:0005524">
    <property type="term" value="F:ATP binding"/>
    <property type="evidence" value="ECO:0007669"/>
    <property type="project" value="UniProtKB-UniRule"/>
</dbReference>
<dbReference type="EC" id="6.1.1.20" evidence="15"/>
<dbReference type="Gene3D" id="2.40.50.140">
    <property type="entry name" value="Nucleic acid-binding proteins"/>
    <property type="match status" value="1"/>
</dbReference>
<gene>
    <name evidence="15" type="primary">pheT</name>
    <name evidence="16" type="ORF">G3M56_013020</name>
</gene>
<evidence type="ECO:0000256" key="9">
    <source>
        <dbReference type="ARBA" id="ARBA00022840"/>
    </source>
</evidence>
<dbReference type="CDD" id="cd00769">
    <property type="entry name" value="PheRS_beta_core"/>
    <property type="match status" value="1"/>
</dbReference>
<dbReference type="Pfam" id="PF17759">
    <property type="entry name" value="tRNA_synthFbeta"/>
    <property type="match status" value="1"/>
</dbReference>
<dbReference type="HAMAP" id="MF_00283">
    <property type="entry name" value="Phe_tRNA_synth_beta1"/>
    <property type="match status" value="1"/>
</dbReference>
<dbReference type="InterPro" id="IPR012340">
    <property type="entry name" value="NA-bd_OB-fold"/>
</dbReference>
<comment type="similarity">
    <text evidence="2 15">Belongs to the phenylalanyl-tRNA synthetase beta subunit family. Type 1 subfamily.</text>
</comment>
<dbReference type="SUPFAM" id="SSF55681">
    <property type="entry name" value="Class II aaRS and biotin synthetases"/>
    <property type="match status" value="1"/>
</dbReference>
<dbReference type="InterPro" id="IPR033714">
    <property type="entry name" value="tRNA_bind_bactPheRS"/>
</dbReference>
<dbReference type="Gene3D" id="3.30.930.10">
    <property type="entry name" value="Bira Bifunctional Protein, Domain 2"/>
    <property type="match status" value="1"/>
</dbReference>
<feature type="binding site" evidence="15">
    <location>
        <position position="451"/>
    </location>
    <ligand>
        <name>Mg(2+)</name>
        <dbReference type="ChEBI" id="CHEBI:18420"/>
        <note>shared with alpha subunit</note>
    </ligand>
</feature>
<dbReference type="Gene3D" id="3.30.56.10">
    <property type="match status" value="2"/>
</dbReference>
<dbReference type="InterPro" id="IPR004532">
    <property type="entry name" value="Phe-tRNA-ligase_IIc_bsu_bact"/>
</dbReference>
<comment type="catalytic activity">
    <reaction evidence="14 15">
        <text>tRNA(Phe) + L-phenylalanine + ATP = L-phenylalanyl-tRNA(Phe) + AMP + diphosphate + H(+)</text>
        <dbReference type="Rhea" id="RHEA:19413"/>
        <dbReference type="Rhea" id="RHEA-COMP:9668"/>
        <dbReference type="Rhea" id="RHEA-COMP:9699"/>
        <dbReference type="ChEBI" id="CHEBI:15378"/>
        <dbReference type="ChEBI" id="CHEBI:30616"/>
        <dbReference type="ChEBI" id="CHEBI:33019"/>
        <dbReference type="ChEBI" id="CHEBI:58095"/>
        <dbReference type="ChEBI" id="CHEBI:78442"/>
        <dbReference type="ChEBI" id="CHEBI:78531"/>
        <dbReference type="ChEBI" id="CHEBI:456215"/>
        <dbReference type="EC" id="6.1.1.20"/>
    </reaction>
</comment>
<comment type="cofactor">
    <cofactor evidence="15">
        <name>Mg(2+)</name>
        <dbReference type="ChEBI" id="CHEBI:18420"/>
    </cofactor>
    <text evidence="15">Binds 2 magnesium ions per tetramer.</text>
</comment>
<evidence type="ECO:0000256" key="7">
    <source>
        <dbReference type="ARBA" id="ARBA00022723"/>
    </source>
</evidence>
<comment type="subunit">
    <text evidence="3 15">Tetramer of two alpha and two beta subunits.</text>
</comment>
<keyword evidence="10 15" id="KW-0460">Magnesium</keyword>
<evidence type="ECO:0000256" key="2">
    <source>
        <dbReference type="ARBA" id="ARBA00008653"/>
    </source>
</evidence>
<keyword evidence="11" id="KW-0694">RNA-binding</keyword>
<keyword evidence="8 15" id="KW-0547">Nucleotide-binding</keyword>
<dbReference type="InterPro" id="IPR036690">
    <property type="entry name" value="Fdx_antiC-bd_sf"/>
</dbReference>
<feature type="binding site" evidence="15">
    <location>
        <position position="460"/>
    </location>
    <ligand>
        <name>Mg(2+)</name>
        <dbReference type="ChEBI" id="CHEBI:18420"/>
        <note>shared with alpha subunit</note>
    </ligand>
</feature>
<dbReference type="PANTHER" id="PTHR10947:SF0">
    <property type="entry name" value="PHENYLALANINE--TRNA LIGASE BETA SUBUNIT"/>
    <property type="match status" value="1"/>
</dbReference>
<dbReference type="RefSeq" id="WP_164365277.1">
    <property type="nucleotide sequence ID" value="NZ_CP066776.1"/>
</dbReference>
<keyword evidence="12 15" id="KW-0648">Protein biosynthesis</keyword>
<dbReference type="KEGG" id="soa:G3M56_013020"/>
<dbReference type="SUPFAM" id="SSF46955">
    <property type="entry name" value="Putative DNA-binding domain"/>
    <property type="match status" value="1"/>
</dbReference>
<dbReference type="InterPro" id="IPR002547">
    <property type="entry name" value="tRNA-bd_dom"/>
</dbReference>
<evidence type="ECO:0000256" key="5">
    <source>
        <dbReference type="ARBA" id="ARBA00022555"/>
    </source>
</evidence>